<protein>
    <submittedName>
        <fullName evidence="4">SRA-YDG</fullName>
    </submittedName>
</protein>
<dbReference type="InterPro" id="IPR015947">
    <property type="entry name" value="PUA-like_sf"/>
</dbReference>
<dbReference type="InterPro" id="IPR036987">
    <property type="entry name" value="SRA-YDG_sf"/>
</dbReference>
<reference evidence="4 5" key="1">
    <citation type="journal article" date="2019" name="Nat. Ecol. Evol.">
        <title>Megaphylogeny resolves global patterns of mushroom evolution.</title>
        <authorList>
            <person name="Varga T."/>
            <person name="Krizsan K."/>
            <person name="Foldi C."/>
            <person name="Dima B."/>
            <person name="Sanchez-Garcia M."/>
            <person name="Sanchez-Ramirez S."/>
            <person name="Szollosi G.J."/>
            <person name="Szarkandi J.G."/>
            <person name="Papp V."/>
            <person name="Albert L."/>
            <person name="Andreopoulos W."/>
            <person name="Angelini C."/>
            <person name="Antonin V."/>
            <person name="Barry K.W."/>
            <person name="Bougher N.L."/>
            <person name="Buchanan P."/>
            <person name="Buyck B."/>
            <person name="Bense V."/>
            <person name="Catcheside P."/>
            <person name="Chovatia M."/>
            <person name="Cooper J."/>
            <person name="Damon W."/>
            <person name="Desjardin D."/>
            <person name="Finy P."/>
            <person name="Geml J."/>
            <person name="Haridas S."/>
            <person name="Hughes K."/>
            <person name="Justo A."/>
            <person name="Karasinski D."/>
            <person name="Kautmanova I."/>
            <person name="Kiss B."/>
            <person name="Kocsube S."/>
            <person name="Kotiranta H."/>
            <person name="LaButti K.M."/>
            <person name="Lechner B.E."/>
            <person name="Liimatainen K."/>
            <person name="Lipzen A."/>
            <person name="Lukacs Z."/>
            <person name="Mihaltcheva S."/>
            <person name="Morgado L.N."/>
            <person name="Niskanen T."/>
            <person name="Noordeloos M.E."/>
            <person name="Ohm R.A."/>
            <person name="Ortiz-Santana B."/>
            <person name="Ovrebo C."/>
            <person name="Racz N."/>
            <person name="Riley R."/>
            <person name="Savchenko A."/>
            <person name="Shiryaev A."/>
            <person name="Soop K."/>
            <person name="Spirin V."/>
            <person name="Szebenyi C."/>
            <person name="Tomsovsky M."/>
            <person name="Tulloss R.E."/>
            <person name="Uehling J."/>
            <person name="Grigoriev I.V."/>
            <person name="Vagvolgyi C."/>
            <person name="Papp T."/>
            <person name="Martin F.M."/>
            <person name="Miettinen O."/>
            <person name="Hibbett D.S."/>
            <person name="Nagy L.G."/>
        </authorList>
    </citation>
    <scope>NUCLEOTIDE SEQUENCE [LARGE SCALE GENOMIC DNA]</scope>
    <source>
        <strain evidence="4 5">CBS 962.96</strain>
    </source>
</reference>
<dbReference type="GO" id="GO:0005634">
    <property type="term" value="C:nucleus"/>
    <property type="evidence" value="ECO:0007669"/>
    <property type="project" value="UniProtKB-SubCell"/>
</dbReference>
<evidence type="ECO:0000256" key="2">
    <source>
        <dbReference type="PROSITE-ProRule" id="PRU00358"/>
    </source>
</evidence>
<accession>A0A4S8MIL8</accession>
<feature type="domain" description="YDG" evidence="3">
    <location>
        <begin position="31"/>
        <end position="177"/>
    </location>
</feature>
<proteinExistence type="predicted"/>
<evidence type="ECO:0000313" key="4">
    <source>
        <dbReference type="EMBL" id="THV02585.1"/>
    </source>
</evidence>
<keyword evidence="1 2" id="KW-0539">Nucleus</keyword>
<sequence length="191" mass="21565">MEAKRRQLLESWQNNDEIFQQHEYAASGRIGKVDGVVVGQLFRTRQQLSDYQVHRQTRAGIHGNPKEGAFAIVLSDKYEDDVDQGNLICYTGTGGKKDVNDDHAPQVEDQSFSHPMNASLLKSMETGKPVRVVRGMSKYSKYAPSKGYRYDGLYKVVKASAKKGQSGYMICSFELERLPDQPSIPIRDLEF</sequence>
<comment type="subcellular location">
    <subcellularLocation>
        <location evidence="2">Nucleus</location>
    </subcellularLocation>
</comment>
<dbReference type="GO" id="GO:0061630">
    <property type="term" value="F:ubiquitin protein ligase activity"/>
    <property type="evidence" value="ECO:0007669"/>
    <property type="project" value="TreeGrafter"/>
</dbReference>
<dbReference type="Proteomes" id="UP000297245">
    <property type="component" value="Unassembled WGS sequence"/>
</dbReference>
<dbReference type="AlphaFoldDB" id="A0A4S8MIL8"/>
<dbReference type="PANTHER" id="PTHR14140:SF27">
    <property type="entry name" value="OS04G0289800 PROTEIN"/>
    <property type="match status" value="1"/>
</dbReference>
<dbReference type="Gene3D" id="2.30.280.10">
    <property type="entry name" value="SRA-YDG"/>
    <property type="match status" value="1"/>
</dbReference>
<organism evidence="4 5">
    <name type="scientific">Dendrothele bispora (strain CBS 962.96)</name>
    <dbReference type="NCBI Taxonomy" id="1314807"/>
    <lineage>
        <taxon>Eukaryota</taxon>
        <taxon>Fungi</taxon>
        <taxon>Dikarya</taxon>
        <taxon>Basidiomycota</taxon>
        <taxon>Agaricomycotina</taxon>
        <taxon>Agaricomycetes</taxon>
        <taxon>Agaricomycetidae</taxon>
        <taxon>Agaricales</taxon>
        <taxon>Agaricales incertae sedis</taxon>
        <taxon>Dendrothele</taxon>
    </lineage>
</organism>
<dbReference type="GO" id="GO:0016567">
    <property type="term" value="P:protein ubiquitination"/>
    <property type="evidence" value="ECO:0007669"/>
    <property type="project" value="TreeGrafter"/>
</dbReference>
<dbReference type="EMBL" id="ML179075">
    <property type="protein sequence ID" value="THV02585.1"/>
    <property type="molecule type" value="Genomic_DNA"/>
</dbReference>
<dbReference type="SMART" id="SM00466">
    <property type="entry name" value="SRA"/>
    <property type="match status" value="1"/>
</dbReference>
<dbReference type="GO" id="GO:0044027">
    <property type="term" value="P:negative regulation of gene expression via chromosomal CpG island methylation"/>
    <property type="evidence" value="ECO:0007669"/>
    <property type="project" value="TreeGrafter"/>
</dbReference>
<evidence type="ECO:0000313" key="5">
    <source>
        <dbReference type="Proteomes" id="UP000297245"/>
    </source>
</evidence>
<gene>
    <name evidence="4" type="ORF">K435DRAFT_775384</name>
</gene>
<keyword evidence="5" id="KW-1185">Reference proteome</keyword>
<evidence type="ECO:0000259" key="3">
    <source>
        <dbReference type="PROSITE" id="PS51015"/>
    </source>
</evidence>
<dbReference type="PANTHER" id="PTHR14140">
    <property type="entry name" value="E3 UBIQUITIN-PROTEIN LIGASE UHRF-RELATED"/>
    <property type="match status" value="1"/>
</dbReference>
<dbReference type="SUPFAM" id="SSF88697">
    <property type="entry name" value="PUA domain-like"/>
    <property type="match status" value="1"/>
</dbReference>
<dbReference type="Pfam" id="PF02182">
    <property type="entry name" value="SAD_SRA"/>
    <property type="match status" value="1"/>
</dbReference>
<name>A0A4S8MIL8_DENBC</name>
<evidence type="ECO:0000256" key="1">
    <source>
        <dbReference type="ARBA" id="ARBA00023242"/>
    </source>
</evidence>
<dbReference type="PROSITE" id="PS51015">
    <property type="entry name" value="YDG"/>
    <property type="match status" value="1"/>
</dbReference>
<dbReference type="InterPro" id="IPR003105">
    <property type="entry name" value="SRA_YDG"/>
</dbReference>
<dbReference type="OrthoDB" id="2270193at2759"/>
<dbReference type="InterPro" id="IPR045134">
    <property type="entry name" value="UHRF1/2-like"/>
</dbReference>